<protein>
    <recommendedName>
        <fullName evidence="3">MATH domain-containing protein</fullName>
    </recommendedName>
</protein>
<sequence>MASARTRVGGYDWLIDFYPASDATGVVASFACRVVDQTGKLEPSPEARAGGTLRKGQSKEILVMMSRGRLATSGYVHDDFYNFQFCCNKEWTKG</sequence>
<dbReference type="Proteomes" id="UP000324897">
    <property type="component" value="Chromosome 3"/>
</dbReference>
<proteinExistence type="predicted"/>
<evidence type="ECO:0000313" key="2">
    <source>
        <dbReference type="Proteomes" id="UP000324897"/>
    </source>
</evidence>
<reference evidence="1 2" key="1">
    <citation type="journal article" date="2019" name="Sci. Rep.">
        <title>A high-quality genome of Eragrostis curvula grass provides insights into Poaceae evolution and supports new strategies to enhance forage quality.</title>
        <authorList>
            <person name="Carballo J."/>
            <person name="Santos B.A.C.M."/>
            <person name="Zappacosta D."/>
            <person name="Garbus I."/>
            <person name="Selva J.P."/>
            <person name="Gallo C.A."/>
            <person name="Diaz A."/>
            <person name="Albertini E."/>
            <person name="Caccamo M."/>
            <person name="Echenique V."/>
        </authorList>
    </citation>
    <scope>NUCLEOTIDE SEQUENCE [LARGE SCALE GENOMIC DNA]</scope>
    <source>
        <strain evidence="2">cv. Victoria</strain>
        <tissue evidence="1">Leaf</tissue>
    </source>
</reference>
<name>A0A5J9TBV1_9POAL</name>
<gene>
    <name evidence="1" type="ORF">EJB05_41883</name>
</gene>
<organism evidence="1 2">
    <name type="scientific">Eragrostis curvula</name>
    <name type="common">weeping love grass</name>
    <dbReference type="NCBI Taxonomy" id="38414"/>
    <lineage>
        <taxon>Eukaryota</taxon>
        <taxon>Viridiplantae</taxon>
        <taxon>Streptophyta</taxon>
        <taxon>Embryophyta</taxon>
        <taxon>Tracheophyta</taxon>
        <taxon>Spermatophyta</taxon>
        <taxon>Magnoliopsida</taxon>
        <taxon>Liliopsida</taxon>
        <taxon>Poales</taxon>
        <taxon>Poaceae</taxon>
        <taxon>PACMAD clade</taxon>
        <taxon>Chloridoideae</taxon>
        <taxon>Eragrostideae</taxon>
        <taxon>Eragrostidinae</taxon>
        <taxon>Eragrostis</taxon>
    </lineage>
</organism>
<dbReference type="SUPFAM" id="SSF49599">
    <property type="entry name" value="TRAF domain-like"/>
    <property type="match status" value="1"/>
</dbReference>
<dbReference type="EMBL" id="RWGY01000039">
    <property type="protein sequence ID" value="TVU08478.1"/>
    <property type="molecule type" value="Genomic_DNA"/>
</dbReference>
<feature type="non-terminal residue" evidence="1">
    <location>
        <position position="1"/>
    </location>
</feature>
<comment type="caution">
    <text evidence="1">The sequence shown here is derived from an EMBL/GenBank/DDBJ whole genome shotgun (WGS) entry which is preliminary data.</text>
</comment>
<evidence type="ECO:0008006" key="3">
    <source>
        <dbReference type="Google" id="ProtNLM"/>
    </source>
</evidence>
<dbReference type="AlphaFoldDB" id="A0A5J9TBV1"/>
<dbReference type="Gramene" id="TVU08478">
    <property type="protein sequence ID" value="TVU08478"/>
    <property type="gene ID" value="EJB05_41883"/>
</dbReference>
<keyword evidence="2" id="KW-1185">Reference proteome</keyword>
<accession>A0A5J9TBV1</accession>
<evidence type="ECO:0000313" key="1">
    <source>
        <dbReference type="EMBL" id="TVU08478.1"/>
    </source>
</evidence>